<dbReference type="GeneID" id="55640304"/>
<dbReference type="KEGG" id="mten:GWK48_00125"/>
<dbReference type="InterPro" id="IPR002563">
    <property type="entry name" value="Flavin_Rdtase-like_dom"/>
</dbReference>
<name>A0A6N0NVN9_9CREN</name>
<dbReference type="RefSeq" id="WP_174632360.1">
    <property type="nucleotide sequence ID" value="NZ_CP049074.1"/>
</dbReference>
<comment type="cofactor">
    <cofactor evidence="1">
        <name>FMN</name>
        <dbReference type="ChEBI" id="CHEBI:58210"/>
    </cofactor>
</comment>
<proteinExistence type="predicted"/>
<dbReference type="AlphaFoldDB" id="A0A6N0NVN9"/>
<evidence type="ECO:0000259" key="3">
    <source>
        <dbReference type="SMART" id="SM00903"/>
    </source>
</evidence>
<feature type="domain" description="Flavin reductase like" evidence="3">
    <location>
        <begin position="9"/>
        <end position="150"/>
    </location>
</feature>
<keyword evidence="5" id="KW-1185">Reference proteome</keyword>
<gene>
    <name evidence="4" type="ORF">GWK48_00125</name>
</gene>
<dbReference type="GO" id="GO:0010181">
    <property type="term" value="F:FMN binding"/>
    <property type="evidence" value="ECO:0007669"/>
    <property type="project" value="InterPro"/>
</dbReference>
<dbReference type="PANTHER" id="PTHR30466:SF1">
    <property type="entry name" value="FMN REDUCTASE (NADH) RUTF"/>
    <property type="match status" value="1"/>
</dbReference>
<organism evidence="4 5">
    <name type="scientific">Metallosphaera tengchongensis</name>
    <dbReference type="NCBI Taxonomy" id="1532350"/>
    <lineage>
        <taxon>Archaea</taxon>
        <taxon>Thermoproteota</taxon>
        <taxon>Thermoprotei</taxon>
        <taxon>Sulfolobales</taxon>
        <taxon>Sulfolobaceae</taxon>
        <taxon>Metallosphaera</taxon>
    </lineage>
</organism>
<protein>
    <submittedName>
        <fullName evidence="4">Flavin reductase family protein</fullName>
    </submittedName>
</protein>
<dbReference type="SMART" id="SM00903">
    <property type="entry name" value="Flavin_Reduct"/>
    <property type="match status" value="1"/>
</dbReference>
<accession>A0A6N0NVN9</accession>
<evidence type="ECO:0000313" key="4">
    <source>
        <dbReference type="EMBL" id="QKR00906.1"/>
    </source>
</evidence>
<sequence>MQELLKEVMRNFPLGVAVVTTNWNGKLVGMTVNTFNSLSMNPPLVLFSADRTKGNDVPFRETKNFGVNLLDKKELLDRFAYQPVDKRFNDVKFFRFQDIPLLENSYAYVVADKREVVDIGDHSLVIGEVIQAKVLREPEPIVYFKRDYWRLMKDI</sequence>
<keyword evidence="2" id="KW-0560">Oxidoreductase</keyword>
<dbReference type="PANTHER" id="PTHR30466">
    <property type="entry name" value="FLAVIN REDUCTASE"/>
    <property type="match status" value="1"/>
</dbReference>
<dbReference type="InterPro" id="IPR012349">
    <property type="entry name" value="Split_barrel_FMN-bd"/>
</dbReference>
<dbReference type="GO" id="GO:0042602">
    <property type="term" value="F:riboflavin reductase (NADPH) activity"/>
    <property type="evidence" value="ECO:0007669"/>
    <property type="project" value="TreeGrafter"/>
</dbReference>
<evidence type="ECO:0000256" key="1">
    <source>
        <dbReference type="ARBA" id="ARBA00001917"/>
    </source>
</evidence>
<dbReference type="OrthoDB" id="8522at2157"/>
<dbReference type="SUPFAM" id="SSF50475">
    <property type="entry name" value="FMN-binding split barrel"/>
    <property type="match status" value="1"/>
</dbReference>
<evidence type="ECO:0000313" key="5">
    <source>
        <dbReference type="Proteomes" id="UP000509301"/>
    </source>
</evidence>
<dbReference type="Pfam" id="PF01613">
    <property type="entry name" value="Flavin_Reduct"/>
    <property type="match status" value="1"/>
</dbReference>
<dbReference type="InterPro" id="IPR050268">
    <property type="entry name" value="NADH-dep_flavin_reductase"/>
</dbReference>
<dbReference type="Proteomes" id="UP000509301">
    <property type="component" value="Chromosome"/>
</dbReference>
<evidence type="ECO:0000256" key="2">
    <source>
        <dbReference type="ARBA" id="ARBA00023002"/>
    </source>
</evidence>
<dbReference type="Gene3D" id="2.30.110.10">
    <property type="entry name" value="Electron Transport, Fmn-binding Protein, Chain A"/>
    <property type="match status" value="1"/>
</dbReference>
<dbReference type="EMBL" id="CP049074">
    <property type="protein sequence ID" value="QKR00906.1"/>
    <property type="molecule type" value="Genomic_DNA"/>
</dbReference>
<reference evidence="4 5" key="1">
    <citation type="submission" date="2020-02" db="EMBL/GenBank/DDBJ databases">
        <title>Comparative genome analysis reveals the metabolism and evolution of the thermophilic archaeal genus Metallosphaera.</title>
        <authorList>
            <person name="Jiang C."/>
        </authorList>
    </citation>
    <scope>NUCLEOTIDE SEQUENCE [LARGE SCALE GENOMIC DNA]</scope>
    <source>
        <strain evidence="4 5">Ric-A</strain>
    </source>
</reference>